<dbReference type="Proteomes" id="UP000031760">
    <property type="component" value="Chromosome"/>
</dbReference>
<dbReference type="SUPFAM" id="SSF50969">
    <property type="entry name" value="YVTN repeat-like/Quinoprotein amine dehydrogenase"/>
    <property type="match status" value="1"/>
</dbReference>
<dbReference type="AlphaFoldDB" id="W8VW24"/>
<reference evidence="1 2" key="1">
    <citation type="journal article" date="2014" name="Proc. Natl. Acad. Sci. U.S.A.">
        <title>Functional characterization of flavobacteria rhodopsins reveals a unique class of light-driven chloride pump in bacteria.</title>
        <authorList>
            <person name="Yoshizawa S."/>
            <person name="Kumagai Y."/>
            <person name="Kim H."/>
            <person name="Ogura Y."/>
            <person name="Hayashi T."/>
            <person name="Iwasaki W."/>
            <person name="DeLong E.F."/>
            <person name="Kogure K."/>
        </authorList>
    </citation>
    <scope>NUCLEOTIDE SEQUENCE [LARGE SCALE GENOMIC DNA]</scope>
    <source>
        <strain evidence="1 2">S1-08</strain>
    </source>
</reference>
<dbReference type="PANTHER" id="PTHR31270:SF1">
    <property type="entry name" value="GLUTAMINYL-PEPTIDE CYCLOTRANSFERASE"/>
    <property type="match status" value="1"/>
</dbReference>
<dbReference type="PROSITE" id="PS51257">
    <property type="entry name" value="PROKAR_LIPOPROTEIN"/>
    <property type="match status" value="1"/>
</dbReference>
<dbReference type="InterPro" id="IPR015943">
    <property type="entry name" value="WD40/YVTN_repeat-like_dom_sf"/>
</dbReference>
<dbReference type="OrthoDB" id="9783700at2"/>
<accession>W8VW24</accession>
<dbReference type="STRING" id="1454201.NMS_1949"/>
<dbReference type="GO" id="GO:0016603">
    <property type="term" value="F:glutaminyl-peptide cyclotransferase activity"/>
    <property type="evidence" value="ECO:0007669"/>
    <property type="project" value="InterPro"/>
</dbReference>
<evidence type="ECO:0000313" key="2">
    <source>
        <dbReference type="Proteomes" id="UP000031760"/>
    </source>
</evidence>
<dbReference type="HOGENOM" id="CLU_060272_0_0_10"/>
<dbReference type="KEGG" id="nmf:NMS_1949"/>
<keyword evidence="1" id="KW-0808">Transferase</keyword>
<evidence type="ECO:0000313" key="1">
    <source>
        <dbReference type="EMBL" id="BAO55958.1"/>
    </source>
</evidence>
<keyword evidence="2" id="KW-1185">Reference proteome</keyword>
<dbReference type="PANTHER" id="PTHR31270">
    <property type="entry name" value="GLUTAMINYL-PEPTIDE CYCLOTRANSFERASE"/>
    <property type="match status" value="1"/>
</dbReference>
<gene>
    <name evidence="1" type="ORF">NMS_1949</name>
</gene>
<sequence length="349" mass="39513">MNLKNAIFIGVVVLSLSSCTSDIDEFKNNYTLEITNDKSDWNEDDTVQISLIDDGSIGVDSVVWTQNARRLDDVEGITLSRKLKNQPYGDLTYKVKVYHNGMVTTAATSINLKNPVAPKILNYTIVNTYPHSNVYTQGLEFHEGKLYESAGQYGESSIRITEAETGIVLKEKELPDTVFAEGLTILNNNIYQLTWRGRFGYIYDLDLNQTGQFKYGSSSKEGWGLCNDGEFLYKSDGTDKIWKLDPNTFEELEYIQIVSKGKSLTQINELEWVNGKIYANIYQENAIMIVDPATGALEAAIDLKDLKNQIPNWDKEDNVLNGIAYDKVSNRLFVTGKRWPKMFEIEVTQ</sequence>
<dbReference type="EMBL" id="AP014548">
    <property type="protein sequence ID" value="BAO55958.1"/>
    <property type="molecule type" value="Genomic_DNA"/>
</dbReference>
<dbReference type="RefSeq" id="WP_041496469.1">
    <property type="nucleotide sequence ID" value="NZ_AP014548.1"/>
</dbReference>
<dbReference type="InterPro" id="IPR007788">
    <property type="entry name" value="QCT"/>
</dbReference>
<name>W8VW24_9FLAO</name>
<dbReference type="Pfam" id="PF05096">
    <property type="entry name" value="Glu_cyclase_2"/>
    <property type="match status" value="1"/>
</dbReference>
<proteinExistence type="predicted"/>
<dbReference type="InterPro" id="IPR011044">
    <property type="entry name" value="Quino_amine_DH_bsu"/>
</dbReference>
<protein>
    <submittedName>
        <fullName evidence="1">Glutamine cyclotransferase</fullName>
    </submittedName>
</protein>
<organism evidence="1 2">
    <name type="scientific">Nonlabens marinus S1-08</name>
    <dbReference type="NCBI Taxonomy" id="1454201"/>
    <lineage>
        <taxon>Bacteria</taxon>
        <taxon>Pseudomonadati</taxon>
        <taxon>Bacteroidota</taxon>
        <taxon>Flavobacteriia</taxon>
        <taxon>Flavobacteriales</taxon>
        <taxon>Flavobacteriaceae</taxon>
        <taxon>Nonlabens</taxon>
    </lineage>
</organism>
<dbReference type="Gene3D" id="2.130.10.10">
    <property type="entry name" value="YVTN repeat-like/Quinoprotein amine dehydrogenase"/>
    <property type="match status" value="1"/>
</dbReference>